<evidence type="ECO:0000256" key="1">
    <source>
        <dbReference type="SAM" id="MobiDB-lite"/>
    </source>
</evidence>
<gene>
    <name evidence="2" type="ORF">FRX31_033464</name>
</gene>
<feature type="non-terminal residue" evidence="2">
    <location>
        <position position="97"/>
    </location>
</feature>
<organism evidence="2 3">
    <name type="scientific">Thalictrum thalictroides</name>
    <name type="common">Rue-anemone</name>
    <name type="synonym">Anemone thalictroides</name>
    <dbReference type="NCBI Taxonomy" id="46969"/>
    <lineage>
        <taxon>Eukaryota</taxon>
        <taxon>Viridiplantae</taxon>
        <taxon>Streptophyta</taxon>
        <taxon>Embryophyta</taxon>
        <taxon>Tracheophyta</taxon>
        <taxon>Spermatophyta</taxon>
        <taxon>Magnoliopsida</taxon>
        <taxon>Ranunculales</taxon>
        <taxon>Ranunculaceae</taxon>
        <taxon>Thalictroideae</taxon>
        <taxon>Thalictrum</taxon>
    </lineage>
</organism>
<proteinExistence type="predicted"/>
<dbReference type="Proteomes" id="UP000554482">
    <property type="component" value="Unassembled WGS sequence"/>
</dbReference>
<protein>
    <submittedName>
        <fullName evidence="2">Uncharacterized protein</fullName>
    </submittedName>
</protein>
<accession>A0A7J6UWL2</accession>
<reference evidence="2 3" key="1">
    <citation type="submission" date="2020-06" db="EMBL/GenBank/DDBJ databases">
        <title>Transcriptomic and genomic resources for Thalictrum thalictroides and T. hernandezii: Facilitating candidate gene discovery in an emerging model plant lineage.</title>
        <authorList>
            <person name="Arias T."/>
            <person name="Riano-Pachon D.M."/>
            <person name="Di Stilio V.S."/>
        </authorList>
    </citation>
    <scope>NUCLEOTIDE SEQUENCE [LARGE SCALE GENOMIC DNA]</scope>
    <source>
        <strain evidence="3">cv. WT478/WT964</strain>
        <tissue evidence="2">Leaves</tissue>
    </source>
</reference>
<evidence type="ECO:0000313" key="2">
    <source>
        <dbReference type="EMBL" id="KAF5176949.1"/>
    </source>
</evidence>
<keyword evidence="3" id="KW-1185">Reference proteome</keyword>
<feature type="region of interest" description="Disordered" evidence="1">
    <location>
        <begin position="1"/>
        <end position="73"/>
    </location>
</feature>
<comment type="caution">
    <text evidence="2">The sequence shown here is derived from an EMBL/GenBank/DDBJ whole genome shotgun (WGS) entry which is preliminary data.</text>
</comment>
<evidence type="ECO:0000313" key="3">
    <source>
        <dbReference type="Proteomes" id="UP000554482"/>
    </source>
</evidence>
<name>A0A7J6UWL2_THATH</name>
<dbReference type="AlphaFoldDB" id="A0A7J6UWL2"/>
<feature type="non-terminal residue" evidence="2">
    <location>
        <position position="1"/>
    </location>
</feature>
<feature type="compositionally biased region" description="Polar residues" evidence="1">
    <location>
        <begin position="54"/>
        <end position="68"/>
    </location>
</feature>
<dbReference type="EMBL" id="JABWDY010042037">
    <property type="protein sequence ID" value="KAF5176949.1"/>
    <property type="molecule type" value="Genomic_DNA"/>
</dbReference>
<sequence length="97" mass="10028">VASKAKKNQDSTSWNQVVINGGGGEAARTRAVKGKQHMTNAATETIAKKKVDTSGGTSNTGNKRTSSGAIKGYGVLHRQDGSVFVRLPGSRGAKLST</sequence>